<dbReference type="PANTHER" id="PTHR44942:SF4">
    <property type="entry name" value="METHYLTRANSFERASE TYPE 11 DOMAIN-CONTAINING PROTEIN"/>
    <property type="match status" value="1"/>
</dbReference>
<evidence type="ECO:0000259" key="5">
    <source>
        <dbReference type="Pfam" id="PF08241"/>
    </source>
</evidence>
<dbReference type="InterPro" id="IPR013216">
    <property type="entry name" value="Methyltransf_11"/>
</dbReference>
<dbReference type="InterPro" id="IPR051052">
    <property type="entry name" value="Diverse_substrate_MTase"/>
</dbReference>
<dbReference type="CDD" id="cd02440">
    <property type="entry name" value="AdoMet_MTases"/>
    <property type="match status" value="1"/>
</dbReference>
<dbReference type="KEGG" id="cii:CIMIT_06095"/>
<evidence type="ECO:0000313" key="7">
    <source>
        <dbReference type="EMBL" id="SNV71640.1"/>
    </source>
</evidence>
<evidence type="ECO:0000256" key="4">
    <source>
        <dbReference type="SAM" id="MobiDB-lite"/>
    </source>
</evidence>
<proteinExistence type="inferred from homology"/>
<evidence type="ECO:0000256" key="1">
    <source>
        <dbReference type="ARBA" id="ARBA00008361"/>
    </source>
</evidence>
<dbReference type="SUPFAM" id="SSF53335">
    <property type="entry name" value="S-adenosyl-L-methionine-dependent methyltransferases"/>
    <property type="match status" value="1"/>
</dbReference>
<sequence length="262" mass="29285">MKPSGKQQPAFRDEQHRTSSARAFSDGATLYHAVRPSYPPAVTKLLGTLPRRAGGARIVDVGAGTGKLTKLLAENTDQHVFACDPSADMTRVLREHLPEVPVWRATAEATALADAAVDAVTCAQTWHWVDTTAASAEAARVTSEGGKLLLCWNTLAVNHPWVLRLSRIMHSGDVQRAGFYPQVARPWVLEGELRETWAQIVTTDECFDLMASRSYWLRANTKTREKMVANLDWYLHDRLGFERGQRIPLPYRVDAFVYGKRD</sequence>
<evidence type="ECO:0000256" key="2">
    <source>
        <dbReference type="ARBA" id="ARBA00022603"/>
    </source>
</evidence>
<dbReference type="HOGENOM" id="CLU_049344_3_0_11"/>
<feature type="domain" description="Methyltransferase type 11" evidence="5">
    <location>
        <begin position="59"/>
        <end position="149"/>
    </location>
</feature>
<evidence type="ECO:0000256" key="3">
    <source>
        <dbReference type="ARBA" id="ARBA00022679"/>
    </source>
</evidence>
<dbReference type="STRING" id="156978.CIMIT_06095"/>
<name>A0A076NP62_9CORY</name>
<organism evidence="6 8">
    <name type="scientific">Corynebacterium imitans</name>
    <dbReference type="NCBI Taxonomy" id="156978"/>
    <lineage>
        <taxon>Bacteria</taxon>
        <taxon>Bacillati</taxon>
        <taxon>Actinomycetota</taxon>
        <taxon>Actinomycetes</taxon>
        <taxon>Mycobacteriales</taxon>
        <taxon>Corynebacteriaceae</taxon>
        <taxon>Corynebacterium</taxon>
    </lineage>
</organism>
<dbReference type="InterPro" id="IPR029063">
    <property type="entry name" value="SAM-dependent_MTases_sf"/>
</dbReference>
<dbReference type="Pfam" id="PF08241">
    <property type="entry name" value="Methyltransf_11"/>
    <property type="match status" value="1"/>
</dbReference>
<reference evidence="6 8" key="1">
    <citation type="submission" date="2014-08" db="EMBL/GenBank/DDBJ databases">
        <title>Complete genome sequence of Corynebacterium imitans DSM 44264, isolated from a five-month-old boy with suspected pharyngeal diphtheria.</title>
        <authorList>
            <person name="Mollmann S."/>
            <person name="Albersmeier A."/>
            <person name="Ruckert C."/>
            <person name="Tauch A."/>
        </authorList>
    </citation>
    <scope>NUCLEOTIDE SEQUENCE [LARGE SCALE GENOMIC DNA]</scope>
    <source>
        <strain evidence="6 8">DSM 44264</strain>
    </source>
</reference>
<protein>
    <submittedName>
        <fullName evidence="6 7">Methyltransferase</fullName>
    </submittedName>
</protein>
<keyword evidence="3 6" id="KW-0808">Transferase</keyword>
<dbReference type="EMBL" id="LT906467">
    <property type="protein sequence ID" value="SNV71640.1"/>
    <property type="molecule type" value="Genomic_DNA"/>
</dbReference>
<dbReference type="Gene3D" id="3.40.50.150">
    <property type="entry name" value="Vaccinia Virus protein VP39"/>
    <property type="match status" value="1"/>
</dbReference>
<keyword evidence="8" id="KW-1185">Reference proteome</keyword>
<dbReference type="eggNOG" id="COG2226">
    <property type="taxonomic scope" value="Bacteria"/>
</dbReference>
<evidence type="ECO:0000313" key="6">
    <source>
        <dbReference type="EMBL" id="AIJ33520.1"/>
    </source>
</evidence>
<dbReference type="GO" id="GO:0008757">
    <property type="term" value="F:S-adenosylmethionine-dependent methyltransferase activity"/>
    <property type="evidence" value="ECO:0007669"/>
    <property type="project" value="InterPro"/>
</dbReference>
<feature type="region of interest" description="Disordered" evidence="4">
    <location>
        <begin position="1"/>
        <end position="22"/>
    </location>
</feature>
<dbReference type="EMBL" id="CP009211">
    <property type="protein sequence ID" value="AIJ33520.1"/>
    <property type="molecule type" value="Genomic_DNA"/>
</dbReference>
<keyword evidence="2 6" id="KW-0489">Methyltransferase</keyword>
<dbReference type="PANTHER" id="PTHR44942">
    <property type="entry name" value="METHYLTRANSF_11 DOMAIN-CONTAINING PROTEIN"/>
    <property type="match status" value="1"/>
</dbReference>
<evidence type="ECO:0000313" key="8">
    <source>
        <dbReference type="Proteomes" id="UP000028780"/>
    </source>
</evidence>
<evidence type="ECO:0000313" key="9">
    <source>
        <dbReference type="Proteomes" id="UP000215374"/>
    </source>
</evidence>
<comment type="similarity">
    <text evidence="1">Belongs to the methyltransferase superfamily.</text>
</comment>
<gene>
    <name evidence="6" type="ORF">CIMIT_06095</name>
    <name evidence="7" type="ORF">SAMEA4535761_01282</name>
</gene>
<dbReference type="AlphaFoldDB" id="A0A076NP62"/>
<dbReference type="Proteomes" id="UP000215374">
    <property type="component" value="Chromosome 1"/>
</dbReference>
<reference evidence="7 9" key="2">
    <citation type="submission" date="2017-06" db="EMBL/GenBank/DDBJ databases">
        <authorList>
            <consortium name="Pathogen Informatics"/>
        </authorList>
    </citation>
    <scope>NUCLEOTIDE SEQUENCE [LARGE SCALE GENOMIC DNA]</scope>
    <source>
        <strain evidence="7 9">NCTC13015</strain>
    </source>
</reference>
<dbReference type="RefSeq" id="WP_038590477.1">
    <property type="nucleotide sequence ID" value="NZ_CP009211.1"/>
</dbReference>
<dbReference type="OrthoDB" id="9797252at2"/>
<accession>A0A076NP62</accession>
<dbReference type="Proteomes" id="UP000028780">
    <property type="component" value="Chromosome"/>
</dbReference>
<dbReference type="GO" id="GO:0032259">
    <property type="term" value="P:methylation"/>
    <property type="evidence" value="ECO:0007669"/>
    <property type="project" value="UniProtKB-KW"/>
</dbReference>